<dbReference type="InterPro" id="IPR042081">
    <property type="entry name" value="RNA_2'-PTrans_C"/>
</dbReference>
<keyword evidence="3 5" id="KW-0520">NAD</keyword>
<evidence type="ECO:0000313" key="6">
    <source>
        <dbReference type="EMBL" id="MFC6823912.1"/>
    </source>
</evidence>
<comment type="function">
    <text evidence="4 5">Removes the 2'-phosphate from RNA via an intermediate in which the phosphate is ADP-ribosylated by NAD followed by a presumed transesterification to release the RNA and generate ADP-ribose 1''-2''-cyclic phosphate (APPR&gt;P). May function as an ADP-ribosylase.</text>
</comment>
<evidence type="ECO:0000256" key="4">
    <source>
        <dbReference type="ARBA" id="ARBA00025212"/>
    </source>
</evidence>
<protein>
    <recommendedName>
        <fullName evidence="5">Probable RNA 2'-phosphotransferase</fullName>
        <ecNumber evidence="5">2.7.1.-</ecNumber>
    </recommendedName>
</protein>
<proteinExistence type="inferred from homology"/>
<evidence type="ECO:0000256" key="3">
    <source>
        <dbReference type="ARBA" id="ARBA00023027"/>
    </source>
</evidence>
<comment type="similarity">
    <text evidence="1 5">Belongs to the KptA/TPT1 family.</text>
</comment>
<dbReference type="Pfam" id="PF01885">
    <property type="entry name" value="PTS_2-RNA"/>
    <property type="match status" value="1"/>
</dbReference>
<dbReference type="RefSeq" id="WP_379692452.1">
    <property type="nucleotide sequence ID" value="NZ_JBHSXH010000009.1"/>
</dbReference>
<evidence type="ECO:0000256" key="5">
    <source>
        <dbReference type="HAMAP-Rule" id="MF_00299"/>
    </source>
</evidence>
<keyword evidence="2 5" id="KW-0808">Transferase</keyword>
<gene>
    <name evidence="5" type="primary">kptA</name>
    <name evidence="6" type="ORF">ACFQEV_02735</name>
</gene>
<accession>A0ABD5TTH0</accession>
<dbReference type="Proteomes" id="UP001596408">
    <property type="component" value="Unassembled WGS sequence"/>
</dbReference>
<comment type="caution">
    <text evidence="6">The sequence shown here is derived from an EMBL/GenBank/DDBJ whole genome shotgun (WGS) entry which is preliminary data.</text>
</comment>
<dbReference type="InterPro" id="IPR002745">
    <property type="entry name" value="Ptrans_KptA/Tpt1"/>
</dbReference>
<dbReference type="AlphaFoldDB" id="A0ABD5TTH0"/>
<dbReference type="GO" id="GO:0006388">
    <property type="term" value="P:tRNA splicing, via endonucleolytic cleavage and ligation"/>
    <property type="evidence" value="ECO:0007669"/>
    <property type="project" value="UniProtKB-UniRule"/>
</dbReference>
<dbReference type="SUPFAM" id="SSF56399">
    <property type="entry name" value="ADP-ribosylation"/>
    <property type="match status" value="1"/>
</dbReference>
<sequence>MSAIRRCRDHGFFDGDACPACGVGGRVVLSSERRTRLSKFVSGALRHFPDDAGVNVSEAGWAEFADLLSAVERKYDWADEEALRGVIAADPKGRFERDGGRVRAAYGHSIDVDLDADADGNAGDEDDPIPDVLYHGTAPRNLEAIREEGLKPMNRREVHLSESVEEAREVGSRHASDPAVLRVNAAGLRDSGREVRKRGRAVYTTERVPPTFLTVLSDGE</sequence>
<evidence type="ECO:0000256" key="1">
    <source>
        <dbReference type="ARBA" id="ARBA00009836"/>
    </source>
</evidence>
<dbReference type="EC" id="2.7.1.-" evidence="5"/>
<dbReference type="PANTHER" id="PTHR12684">
    <property type="entry name" value="PUTATIVE PHOSPHOTRANSFERASE"/>
    <property type="match status" value="1"/>
</dbReference>
<dbReference type="EMBL" id="JBHSXH010000009">
    <property type="protein sequence ID" value="MFC6823912.1"/>
    <property type="molecule type" value="Genomic_DNA"/>
</dbReference>
<dbReference type="Gene3D" id="1.10.10.970">
    <property type="entry name" value="RNA 2'-phosphotransferase, Tpt1/KptA family, N-terminal domain"/>
    <property type="match status" value="1"/>
</dbReference>
<keyword evidence="7" id="KW-1185">Reference proteome</keyword>
<evidence type="ECO:0000313" key="7">
    <source>
        <dbReference type="Proteomes" id="UP001596408"/>
    </source>
</evidence>
<dbReference type="Gene3D" id="3.20.170.30">
    <property type="match status" value="1"/>
</dbReference>
<name>A0ABD5TTH0_9EURY</name>
<dbReference type="InterPro" id="IPR022928">
    <property type="entry name" value="RNA_2'-PTrans_KptA"/>
</dbReference>
<dbReference type="HAMAP" id="MF_00299">
    <property type="entry name" value="KptA"/>
    <property type="match status" value="1"/>
</dbReference>
<dbReference type="GO" id="GO:0016772">
    <property type="term" value="F:transferase activity, transferring phosphorus-containing groups"/>
    <property type="evidence" value="ECO:0007669"/>
    <property type="project" value="UniProtKB-UniRule"/>
</dbReference>
<dbReference type="PANTHER" id="PTHR12684:SF2">
    <property type="entry name" value="TRNA 2'-PHOSPHOTRANSFERASE 1"/>
    <property type="match status" value="1"/>
</dbReference>
<organism evidence="6 7">
    <name type="scientific">Halopelagius fulvigenes</name>
    <dbReference type="NCBI Taxonomy" id="1198324"/>
    <lineage>
        <taxon>Archaea</taxon>
        <taxon>Methanobacteriati</taxon>
        <taxon>Methanobacteriota</taxon>
        <taxon>Stenosarchaea group</taxon>
        <taxon>Halobacteria</taxon>
        <taxon>Halobacteriales</taxon>
        <taxon>Haloferacaceae</taxon>
    </lineage>
</organism>
<dbReference type="InterPro" id="IPR042080">
    <property type="entry name" value="RNA_2'-PTrans_N"/>
</dbReference>
<reference evidence="6 7" key="1">
    <citation type="journal article" date="2019" name="Int. J. Syst. Evol. Microbiol.">
        <title>The Global Catalogue of Microorganisms (GCM) 10K type strain sequencing project: providing services to taxonomists for standard genome sequencing and annotation.</title>
        <authorList>
            <consortium name="The Broad Institute Genomics Platform"/>
            <consortium name="The Broad Institute Genome Sequencing Center for Infectious Disease"/>
            <person name="Wu L."/>
            <person name="Ma J."/>
        </authorList>
    </citation>
    <scope>NUCLEOTIDE SEQUENCE [LARGE SCALE GENOMIC DNA]</scope>
    <source>
        <strain evidence="6 7">YIM 94188</strain>
    </source>
</reference>
<evidence type="ECO:0000256" key="2">
    <source>
        <dbReference type="ARBA" id="ARBA00022679"/>
    </source>
</evidence>